<gene>
    <name evidence="5" type="ORF">FHS48_001434</name>
</gene>
<evidence type="ECO:0000256" key="1">
    <source>
        <dbReference type="ARBA" id="ARBA00009275"/>
    </source>
</evidence>
<dbReference type="Proteomes" id="UP000544872">
    <property type="component" value="Unassembled WGS sequence"/>
</dbReference>
<dbReference type="FunFam" id="3.20.20.140:FF:000005">
    <property type="entry name" value="TatD family hydrolase"/>
    <property type="match status" value="1"/>
</dbReference>
<dbReference type="GO" id="GO:0016788">
    <property type="term" value="F:hydrolase activity, acting on ester bonds"/>
    <property type="evidence" value="ECO:0007669"/>
    <property type="project" value="InterPro"/>
</dbReference>
<dbReference type="EC" id="3.1.21.-" evidence="5"/>
<comment type="caution">
    <text evidence="5">The sequence shown here is derived from an EMBL/GenBank/DDBJ whole genome shotgun (WGS) entry which is preliminary data.</text>
</comment>
<feature type="binding site" evidence="4">
    <location>
        <position position="8"/>
    </location>
    <ligand>
        <name>a divalent metal cation</name>
        <dbReference type="ChEBI" id="CHEBI:60240"/>
        <label>1</label>
    </ligand>
</feature>
<dbReference type="AlphaFoldDB" id="A0A7W9ZH63"/>
<dbReference type="NCBIfam" id="TIGR00010">
    <property type="entry name" value="YchF/TatD family DNA exonuclease"/>
    <property type="match status" value="1"/>
</dbReference>
<feature type="binding site" evidence="4">
    <location>
        <position position="128"/>
    </location>
    <ligand>
        <name>a divalent metal cation</name>
        <dbReference type="ChEBI" id="CHEBI:60240"/>
        <label>2</label>
    </ligand>
</feature>
<comment type="similarity">
    <text evidence="1">Belongs to the metallo-dependent hydrolases superfamily. TatD-type hydrolase family.</text>
</comment>
<dbReference type="GO" id="GO:0046872">
    <property type="term" value="F:metal ion binding"/>
    <property type="evidence" value="ECO:0007669"/>
    <property type="project" value="UniProtKB-KW"/>
</dbReference>
<feature type="binding site" evidence="4">
    <location>
        <position position="6"/>
    </location>
    <ligand>
        <name>a divalent metal cation</name>
        <dbReference type="ChEBI" id="CHEBI:60240"/>
        <label>1</label>
    </ligand>
</feature>
<evidence type="ECO:0000313" key="5">
    <source>
        <dbReference type="EMBL" id="MBB6210024.1"/>
    </source>
</evidence>
<dbReference type="SUPFAM" id="SSF51556">
    <property type="entry name" value="Metallo-dependent hydrolases"/>
    <property type="match status" value="1"/>
</dbReference>
<dbReference type="Pfam" id="PF01026">
    <property type="entry name" value="TatD_DNase"/>
    <property type="match status" value="1"/>
</dbReference>
<sequence>MLVDSHCHLDFPDFSEELPDVIARAEGAGVSTMLTICTHLSRFERVRAVAERFDNVWCTVGIHPHEAGSETLLDAGTLLTLADHPKVVGFGETGLDYFYEHSPRDDQQRAFRLHIEAARQADLPVIIHTRDADEDTLAILREEMKAGPFRGLIHCFSSSRALAEECVEMGLYISLSGIVTFNKAEELRETVRDLPVERLLVETDAPYLAPIPKRGKRNEPAFTAYTAAKVAGLKGLSAEDFAAVSTANFHRLFSKVVA</sequence>
<protein>
    <submittedName>
        <fullName evidence="5">TatD DNase family protein</fullName>
        <ecNumber evidence="5">3.1.21.-</ecNumber>
    </submittedName>
</protein>
<dbReference type="PROSITE" id="PS01137">
    <property type="entry name" value="TATD_1"/>
    <property type="match status" value="1"/>
</dbReference>
<dbReference type="PANTHER" id="PTHR46124">
    <property type="entry name" value="D-AMINOACYL-TRNA DEACYLASE"/>
    <property type="match status" value="1"/>
</dbReference>
<dbReference type="EMBL" id="JACIIX010000004">
    <property type="protein sequence ID" value="MBB6210024.1"/>
    <property type="molecule type" value="Genomic_DNA"/>
</dbReference>
<dbReference type="PROSITE" id="PS01090">
    <property type="entry name" value="TATD_2"/>
    <property type="match status" value="1"/>
</dbReference>
<feature type="binding site" evidence="4">
    <location>
        <position position="154"/>
    </location>
    <ligand>
        <name>a divalent metal cation</name>
        <dbReference type="ChEBI" id="CHEBI:60240"/>
        <label>2</label>
    </ligand>
</feature>
<accession>A0A7W9ZH63</accession>
<dbReference type="RefSeq" id="WP_184262803.1">
    <property type="nucleotide sequence ID" value="NZ_JACIIX010000004.1"/>
</dbReference>
<keyword evidence="2 4" id="KW-0479">Metal-binding</keyword>
<evidence type="ECO:0000256" key="4">
    <source>
        <dbReference type="PIRSR" id="PIRSR005902-1"/>
    </source>
</evidence>
<keyword evidence="6" id="KW-1185">Reference proteome</keyword>
<keyword evidence="3 5" id="KW-0378">Hydrolase</keyword>
<dbReference type="PANTHER" id="PTHR46124:SF2">
    <property type="entry name" value="D-AMINOACYL-TRNA DEACYLASE"/>
    <property type="match status" value="1"/>
</dbReference>
<organism evidence="5 6">
    <name type="scientific">Novispirillum itersonii</name>
    <name type="common">Aquaspirillum itersonii</name>
    <dbReference type="NCBI Taxonomy" id="189"/>
    <lineage>
        <taxon>Bacteria</taxon>
        <taxon>Pseudomonadati</taxon>
        <taxon>Pseudomonadota</taxon>
        <taxon>Alphaproteobacteria</taxon>
        <taxon>Rhodospirillales</taxon>
        <taxon>Novispirillaceae</taxon>
        <taxon>Novispirillum</taxon>
    </lineage>
</organism>
<dbReference type="Gene3D" id="3.20.20.140">
    <property type="entry name" value="Metal-dependent hydrolases"/>
    <property type="match status" value="1"/>
</dbReference>
<dbReference type="PROSITE" id="PS01091">
    <property type="entry name" value="TATD_3"/>
    <property type="match status" value="1"/>
</dbReference>
<dbReference type="PIRSF" id="PIRSF005902">
    <property type="entry name" value="DNase_TatD"/>
    <property type="match status" value="1"/>
</dbReference>
<dbReference type="InterPro" id="IPR001130">
    <property type="entry name" value="TatD-like"/>
</dbReference>
<name>A0A7W9ZH63_NOVIT</name>
<dbReference type="InterPro" id="IPR032466">
    <property type="entry name" value="Metal_Hydrolase"/>
</dbReference>
<evidence type="ECO:0000256" key="2">
    <source>
        <dbReference type="ARBA" id="ARBA00022723"/>
    </source>
</evidence>
<dbReference type="InterPro" id="IPR018228">
    <property type="entry name" value="DNase_TatD-rel_CS"/>
</dbReference>
<dbReference type="GO" id="GO:0005829">
    <property type="term" value="C:cytosol"/>
    <property type="evidence" value="ECO:0007669"/>
    <property type="project" value="TreeGrafter"/>
</dbReference>
<evidence type="ECO:0000256" key="3">
    <source>
        <dbReference type="ARBA" id="ARBA00022801"/>
    </source>
</evidence>
<feature type="binding site" evidence="4">
    <location>
        <position position="204"/>
    </location>
    <ligand>
        <name>a divalent metal cation</name>
        <dbReference type="ChEBI" id="CHEBI:60240"/>
        <label>1</label>
    </ligand>
</feature>
<proteinExistence type="inferred from homology"/>
<dbReference type="CDD" id="cd01310">
    <property type="entry name" value="TatD_DNAse"/>
    <property type="match status" value="1"/>
</dbReference>
<evidence type="ECO:0000313" key="6">
    <source>
        <dbReference type="Proteomes" id="UP000544872"/>
    </source>
</evidence>
<reference evidence="5 6" key="1">
    <citation type="submission" date="2020-08" db="EMBL/GenBank/DDBJ databases">
        <title>Genomic Encyclopedia of Type Strains, Phase IV (KMG-IV): sequencing the most valuable type-strain genomes for metagenomic binning, comparative biology and taxonomic classification.</title>
        <authorList>
            <person name="Goeker M."/>
        </authorList>
    </citation>
    <scope>NUCLEOTIDE SEQUENCE [LARGE SCALE GENOMIC DNA]</scope>
    <source>
        <strain evidence="5 6">DSM 11590</strain>
    </source>
</reference>
<dbReference type="InterPro" id="IPR015991">
    <property type="entry name" value="TatD/YcfH-like"/>
</dbReference>
<feature type="binding site" evidence="4">
    <location>
        <position position="92"/>
    </location>
    <ligand>
        <name>a divalent metal cation</name>
        <dbReference type="ChEBI" id="CHEBI:60240"/>
        <label>1</label>
    </ligand>
</feature>
<dbReference type="GO" id="GO:0004536">
    <property type="term" value="F:DNA nuclease activity"/>
    <property type="evidence" value="ECO:0007669"/>
    <property type="project" value="InterPro"/>
</dbReference>